<reference evidence="2 3" key="1">
    <citation type="journal article" date="2015" name="Nature">
        <title>rRNA introns, odd ribosomes, and small enigmatic genomes across a large radiation of phyla.</title>
        <authorList>
            <person name="Brown C.T."/>
            <person name="Hug L.A."/>
            <person name="Thomas B.C."/>
            <person name="Sharon I."/>
            <person name="Castelle C.J."/>
            <person name="Singh A."/>
            <person name="Wilkins M.J."/>
            <person name="Williams K.H."/>
            <person name="Banfield J.F."/>
        </authorList>
    </citation>
    <scope>NUCLEOTIDE SEQUENCE [LARGE SCALE GENOMIC DNA]</scope>
</reference>
<dbReference type="EMBL" id="LCGX01000051">
    <property type="protein sequence ID" value="KKT21942.1"/>
    <property type="molecule type" value="Genomic_DNA"/>
</dbReference>
<evidence type="ECO:0000313" key="3">
    <source>
        <dbReference type="Proteomes" id="UP000033831"/>
    </source>
</evidence>
<dbReference type="Gene3D" id="3.30.420.40">
    <property type="match status" value="1"/>
</dbReference>
<dbReference type="InterPro" id="IPR029062">
    <property type="entry name" value="Class_I_gatase-like"/>
</dbReference>
<comment type="caution">
    <text evidence="2">The sequence shown here is derived from an EMBL/GenBank/DDBJ whole genome shotgun (WGS) entry which is preliminary data.</text>
</comment>
<feature type="domain" description="Putative glutamine amidotransferase" evidence="1">
    <location>
        <begin position="122"/>
        <end position="254"/>
    </location>
</feature>
<sequence>MLYLRGILAWIPMNDLLKNLFSVFGKFGAGNEDSVVGIDIGSSAIKVVEIKKKGGKAVLETYGAIALGPYADLEPGRVTNLPVEQVVLALREVLKQSDVMSKTLALSFRFRLDYRRGEDFPLLTLGGMLTYGSGQWKDTVLEEILPVTFPDAFDLKWEKKGAAPEAKGKHPVTENVSWPQDARFFWIHESAPKSGSTVLMEAGSRPMVVLRTCGEGRVATILTTCHGEPVQGQTEAWQSEAWTKLLAQTMRWLKRGK</sequence>
<dbReference type="Gene3D" id="3.40.50.880">
    <property type="match status" value="1"/>
</dbReference>
<dbReference type="AlphaFoldDB" id="A0A0G1HQQ6"/>
<accession>A0A0G1HQQ6</accession>
<dbReference type="InterPro" id="IPR010768">
    <property type="entry name" value="GATase1-like"/>
</dbReference>
<name>A0A0G1HQQ6_9BACT</name>
<organism evidence="2 3">
    <name type="scientific">Candidatus Nomurabacteria bacterium GW2011_GWF2_43_8</name>
    <dbReference type="NCBI Taxonomy" id="1618779"/>
    <lineage>
        <taxon>Bacteria</taxon>
        <taxon>Candidatus Nomuraibacteriota</taxon>
    </lineage>
</organism>
<proteinExistence type="predicted"/>
<evidence type="ECO:0000259" key="1">
    <source>
        <dbReference type="Pfam" id="PF07090"/>
    </source>
</evidence>
<dbReference type="SUPFAM" id="SSF52317">
    <property type="entry name" value="Class I glutamine amidotransferase-like"/>
    <property type="match status" value="1"/>
</dbReference>
<protein>
    <recommendedName>
        <fullName evidence="1">Putative glutamine amidotransferase domain-containing protein</fullName>
    </recommendedName>
</protein>
<gene>
    <name evidence="2" type="ORF">UW07_C0051G0006</name>
</gene>
<evidence type="ECO:0000313" key="2">
    <source>
        <dbReference type="EMBL" id="KKT21942.1"/>
    </source>
</evidence>
<dbReference type="Pfam" id="PF07090">
    <property type="entry name" value="GATase1_like"/>
    <property type="match status" value="1"/>
</dbReference>
<dbReference type="Proteomes" id="UP000033831">
    <property type="component" value="Unassembled WGS sequence"/>
</dbReference>